<sequence>MPPNAHLISRWCIMIVSAVSLLGRLLLVPVVLGLLCVQSLARGSETDALGSLFDKSNDWSVFKSSRKQSCTLVMGRQGEYIVYFGLSRHEDGMRFYFAFAKHGMNLSSDEKYNLEVKYDKGGLWREEVSGARVGDYGGFYINGLESKFVVDFAASQKMRVTIDGAKYGDFSIRGSREGMLRVFDCMD</sequence>
<dbReference type="AlphaFoldDB" id="A0A2N3LYL2"/>
<reference evidence="2 3" key="1">
    <citation type="submission" date="2017-12" db="EMBL/GenBank/DDBJ databases">
        <title>Anaerobic carbon monoxide metabolism by Pleomorphomonas carboxyditropha sp. nov., a new mesophilic hydrogenogenic carboxidotroph.</title>
        <authorList>
            <person name="Esquivel-Elizondo S."/>
            <person name="Krajmalnik-Brown R."/>
        </authorList>
    </citation>
    <scope>NUCLEOTIDE SEQUENCE [LARGE SCALE GENOMIC DNA]</scope>
    <source>
        <strain evidence="2 3">R5-392</strain>
    </source>
</reference>
<gene>
    <name evidence="2" type="ORF">CXZ10_07425</name>
</gene>
<keyword evidence="1" id="KW-0472">Membrane</keyword>
<evidence type="ECO:0000313" key="3">
    <source>
        <dbReference type="Proteomes" id="UP000233491"/>
    </source>
</evidence>
<keyword evidence="3" id="KW-1185">Reference proteome</keyword>
<feature type="transmembrane region" description="Helical" evidence="1">
    <location>
        <begin position="12"/>
        <end position="35"/>
    </location>
</feature>
<accession>A0A2N3LYL2</accession>
<keyword evidence="1" id="KW-1133">Transmembrane helix</keyword>
<name>A0A2N3LYL2_9HYPH</name>
<evidence type="ECO:0000256" key="1">
    <source>
        <dbReference type="SAM" id="Phobius"/>
    </source>
</evidence>
<keyword evidence="1" id="KW-0812">Transmembrane</keyword>
<protein>
    <submittedName>
        <fullName evidence="2">Uncharacterized protein</fullName>
    </submittedName>
</protein>
<dbReference type="EMBL" id="PJNW01000004">
    <property type="protein sequence ID" value="PKR89721.1"/>
    <property type="molecule type" value="Genomic_DNA"/>
</dbReference>
<evidence type="ECO:0000313" key="2">
    <source>
        <dbReference type="EMBL" id="PKR89721.1"/>
    </source>
</evidence>
<comment type="caution">
    <text evidence="2">The sequence shown here is derived from an EMBL/GenBank/DDBJ whole genome shotgun (WGS) entry which is preliminary data.</text>
</comment>
<proteinExistence type="predicted"/>
<dbReference type="Proteomes" id="UP000233491">
    <property type="component" value="Unassembled WGS sequence"/>
</dbReference>
<organism evidence="2 3">
    <name type="scientific">Pleomorphomonas diazotrophica</name>
    <dbReference type="NCBI Taxonomy" id="1166257"/>
    <lineage>
        <taxon>Bacteria</taxon>
        <taxon>Pseudomonadati</taxon>
        <taxon>Pseudomonadota</taxon>
        <taxon>Alphaproteobacteria</taxon>
        <taxon>Hyphomicrobiales</taxon>
        <taxon>Pleomorphomonadaceae</taxon>
        <taxon>Pleomorphomonas</taxon>
    </lineage>
</organism>